<keyword evidence="18" id="KW-1185">Reference proteome</keyword>
<accession>G7E7L0</accession>
<keyword evidence="10" id="KW-0030">Aminoacyl-tRNA synthetase</keyword>
<dbReference type="FunFam" id="3.30.930.10:FF:000053">
    <property type="entry name" value="Phenylalanyl-tRNA synthetase mitochondrial"/>
    <property type="match status" value="1"/>
</dbReference>
<keyword evidence="9" id="KW-0496">Mitochondrion</keyword>
<keyword evidence="7" id="KW-0648">Protein biosynthesis</keyword>
<evidence type="ECO:0000256" key="13">
    <source>
        <dbReference type="ARBA" id="ARBA00057761"/>
    </source>
</evidence>
<proteinExistence type="inferred from homology"/>
<comment type="catalytic activity">
    <reaction evidence="12">
        <text>tRNA(Phe) + L-phenylalanine + ATP = L-phenylalanyl-tRNA(Phe) + AMP + diphosphate + H(+)</text>
        <dbReference type="Rhea" id="RHEA:19413"/>
        <dbReference type="Rhea" id="RHEA-COMP:9668"/>
        <dbReference type="Rhea" id="RHEA-COMP:9699"/>
        <dbReference type="ChEBI" id="CHEBI:15378"/>
        <dbReference type="ChEBI" id="CHEBI:30616"/>
        <dbReference type="ChEBI" id="CHEBI:33019"/>
        <dbReference type="ChEBI" id="CHEBI:58095"/>
        <dbReference type="ChEBI" id="CHEBI:78442"/>
        <dbReference type="ChEBI" id="CHEBI:78531"/>
        <dbReference type="ChEBI" id="CHEBI:456215"/>
        <dbReference type="EC" id="6.1.1.20"/>
    </reaction>
</comment>
<reference evidence="17 18" key="1">
    <citation type="journal article" date="2011" name="J. Gen. Appl. Microbiol.">
        <title>Draft genome sequencing of the enigmatic basidiomycete Mixia osmundae.</title>
        <authorList>
            <person name="Nishida H."/>
            <person name="Nagatsuka Y."/>
            <person name="Sugiyama J."/>
        </authorList>
    </citation>
    <scope>NUCLEOTIDE SEQUENCE [LARGE SCALE GENOMIC DNA]</scope>
    <source>
        <strain evidence="18">CBS 9802 / IAM 14324 / JCM 22182 / KY 12970</strain>
    </source>
</reference>
<dbReference type="Pfam" id="PF03147">
    <property type="entry name" value="FDX-ACB"/>
    <property type="match status" value="1"/>
</dbReference>
<dbReference type="SUPFAM" id="SSF54991">
    <property type="entry name" value="Anticodon-binding domain of PheRS"/>
    <property type="match status" value="1"/>
</dbReference>
<dbReference type="EMBL" id="BABT02000165">
    <property type="protein sequence ID" value="GAA98820.1"/>
    <property type="molecule type" value="Genomic_DNA"/>
</dbReference>
<evidence type="ECO:0000313" key="18">
    <source>
        <dbReference type="Proteomes" id="UP000009131"/>
    </source>
</evidence>
<evidence type="ECO:0000259" key="15">
    <source>
        <dbReference type="PROSITE" id="PS50862"/>
    </source>
</evidence>
<dbReference type="GO" id="GO:0005524">
    <property type="term" value="F:ATP binding"/>
    <property type="evidence" value="ECO:0007669"/>
    <property type="project" value="UniProtKB-KW"/>
</dbReference>
<dbReference type="PROSITE" id="PS50862">
    <property type="entry name" value="AA_TRNA_LIGASE_II"/>
    <property type="match status" value="1"/>
</dbReference>
<sequence>MLARSLPCTCKGIAAARWRAARNHSLRRSCKRSMPATVVDAMKPKCDGMPASSMATQATARFKPIEQHIRLEGQKFVRDDWTNVPESILSRIGKRLYHKPDHPLGILCQLIMQYLPAHDWLPYLSPITTPQHNFDDLGFPVGHPGRSKNDSYYINAGTMLRTHTSAHEVAAFGDGHERWLLAADVYRRDEIDATHYPIFHQCEGAFIIKDGTAATLLPAIEQIEMEIAGHRALVDDQSTINEAINWYQPHHERAEVDLLVRHLKATLNLLILKLFKRDGQTLQIRWLDDVFPFTSPSFQVEVFFGGKWLELLGCGIVLQRTLDRANVPGKLGWAFGLGLERIAMVLFGIPDIRLFWSNDARFLSQFETGKINQFVPYSKYPACYKDFSFWAPPEFHENDLCDLIRSVAGDLVEDVKLIDNFVHPKTGRTSKCYRTNYRSMDRSLSNEEINDLQKQVVAKALELGLEAR</sequence>
<reference evidence="17 18" key="2">
    <citation type="journal article" date="2012" name="Open Biol.">
        <title>Characteristics of nucleosomes and linker DNA regions on the genome of the basidiomycete Mixia osmundae revealed by mono- and dinucleosome mapping.</title>
        <authorList>
            <person name="Nishida H."/>
            <person name="Kondo S."/>
            <person name="Matsumoto T."/>
            <person name="Suzuki Y."/>
            <person name="Yoshikawa H."/>
            <person name="Taylor T.D."/>
            <person name="Sugiyama J."/>
        </authorList>
    </citation>
    <scope>NUCLEOTIDE SEQUENCE [LARGE SCALE GENOMIC DNA]</scope>
    <source>
        <strain evidence="18">CBS 9802 / IAM 14324 / JCM 22182 / KY 12970</strain>
    </source>
</reference>
<dbReference type="STRING" id="764103.G7E7L0"/>
<gene>
    <name evidence="17" type="primary">Mo05508</name>
    <name evidence="17" type="ORF">E5Q_05508</name>
</gene>
<evidence type="ECO:0000256" key="1">
    <source>
        <dbReference type="ARBA" id="ARBA00004305"/>
    </source>
</evidence>
<dbReference type="SMART" id="SM00896">
    <property type="entry name" value="FDX-ACB"/>
    <property type="match status" value="1"/>
</dbReference>
<dbReference type="PANTHER" id="PTHR11538">
    <property type="entry name" value="PHENYLALANYL-TRNA SYNTHETASE"/>
    <property type="match status" value="1"/>
</dbReference>
<evidence type="ECO:0000256" key="4">
    <source>
        <dbReference type="ARBA" id="ARBA00022598"/>
    </source>
</evidence>
<dbReference type="EC" id="6.1.1.20" evidence="3"/>
<dbReference type="InterPro" id="IPR036690">
    <property type="entry name" value="Fdx_antiC-bd_sf"/>
</dbReference>
<dbReference type="Proteomes" id="UP000009131">
    <property type="component" value="Unassembled WGS sequence"/>
</dbReference>
<evidence type="ECO:0000256" key="14">
    <source>
        <dbReference type="ARBA" id="ARBA00073229"/>
    </source>
</evidence>
<evidence type="ECO:0000256" key="3">
    <source>
        <dbReference type="ARBA" id="ARBA00012814"/>
    </source>
</evidence>
<dbReference type="InParanoid" id="G7E7L0"/>
<keyword evidence="5" id="KW-0547">Nucleotide-binding</keyword>
<evidence type="ECO:0000313" key="17">
    <source>
        <dbReference type="EMBL" id="GAA98820.1"/>
    </source>
</evidence>
<dbReference type="OMA" id="PISHYPQ"/>
<evidence type="ECO:0000256" key="11">
    <source>
        <dbReference type="ARBA" id="ARBA00031194"/>
    </source>
</evidence>
<comment type="caution">
    <text evidence="17">The sequence shown here is derived from an EMBL/GenBank/DDBJ whole genome shotgun (WGS) entry which is preliminary data.</text>
</comment>
<dbReference type="GO" id="GO:0004826">
    <property type="term" value="F:phenylalanine-tRNA ligase activity"/>
    <property type="evidence" value="ECO:0007669"/>
    <property type="project" value="UniProtKB-EC"/>
</dbReference>
<dbReference type="GO" id="GO:0006432">
    <property type="term" value="P:phenylalanyl-tRNA aminoacylation"/>
    <property type="evidence" value="ECO:0007669"/>
    <property type="project" value="InterPro"/>
</dbReference>
<dbReference type="Gene3D" id="3.30.930.10">
    <property type="entry name" value="Bira Bifunctional Protein, Domain 2"/>
    <property type="match status" value="1"/>
</dbReference>
<organism evidence="17 18">
    <name type="scientific">Mixia osmundae (strain CBS 9802 / IAM 14324 / JCM 22182 / KY 12970)</name>
    <dbReference type="NCBI Taxonomy" id="764103"/>
    <lineage>
        <taxon>Eukaryota</taxon>
        <taxon>Fungi</taxon>
        <taxon>Dikarya</taxon>
        <taxon>Basidiomycota</taxon>
        <taxon>Pucciniomycotina</taxon>
        <taxon>Mixiomycetes</taxon>
        <taxon>Mixiales</taxon>
        <taxon>Mixiaceae</taxon>
        <taxon>Mixia</taxon>
    </lineage>
</organism>
<protein>
    <recommendedName>
        <fullName evidence="14">Phenylalanine--tRNA ligase, mitochondrial</fullName>
        <ecNumber evidence="3">6.1.1.20</ecNumber>
    </recommendedName>
    <alternativeName>
        <fullName evidence="11">Phenylalanyl-tRNA synthetase</fullName>
    </alternativeName>
</protein>
<comment type="similarity">
    <text evidence="2">Belongs to the class-II aminoacyl-tRNA synthetase family.</text>
</comment>
<dbReference type="AlphaFoldDB" id="G7E7L0"/>
<evidence type="ECO:0000256" key="9">
    <source>
        <dbReference type="ARBA" id="ARBA00023128"/>
    </source>
</evidence>
<keyword evidence="8" id="KW-0809">Transit peptide</keyword>
<dbReference type="FunCoup" id="G7E7L0">
    <property type="interactions" value="372"/>
</dbReference>
<dbReference type="InterPro" id="IPR045864">
    <property type="entry name" value="aa-tRNA-synth_II/BPL/LPL"/>
</dbReference>
<comment type="function">
    <text evidence="13">Is responsible for the charging of tRNA(Phe) with phenylalanine in mitochondrial translation.</text>
</comment>
<evidence type="ECO:0000256" key="7">
    <source>
        <dbReference type="ARBA" id="ARBA00022917"/>
    </source>
</evidence>
<evidence type="ECO:0000256" key="6">
    <source>
        <dbReference type="ARBA" id="ARBA00022840"/>
    </source>
</evidence>
<dbReference type="InterPro" id="IPR004530">
    <property type="entry name" value="Phe-tRNA-synth_IIc_mito"/>
</dbReference>
<evidence type="ECO:0000256" key="8">
    <source>
        <dbReference type="ARBA" id="ARBA00022946"/>
    </source>
</evidence>
<dbReference type="InterPro" id="IPR002319">
    <property type="entry name" value="Phenylalanyl-tRNA_Synthase"/>
</dbReference>
<evidence type="ECO:0000256" key="10">
    <source>
        <dbReference type="ARBA" id="ARBA00023146"/>
    </source>
</evidence>
<feature type="domain" description="Aminoacyl-transfer RNA synthetases class-II family profile" evidence="15">
    <location>
        <begin position="107"/>
        <end position="376"/>
    </location>
</feature>
<dbReference type="GO" id="GO:0000049">
    <property type="term" value="F:tRNA binding"/>
    <property type="evidence" value="ECO:0007669"/>
    <property type="project" value="InterPro"/>
</dbReference>
<dbReference type="Pfam" id="PF01409">
    <property type="entry name" value="tRNA-synt_2d"/>
    <property type="match status" value="2"/>
</dbReference>
<name>G7E7L0_MIXOS</name>
<dbReference type="HOGENOM" id="CLU_022696_0_1_1"/>
<dbReference type="eggNOG" id="KOG2783">
    <property type="taxonomic scope" value="Eukaryota"/>
</dbReference>
<evidence type="ECO:0000256" key="12">
    <source>
        <dbReference type="ARBA" id="ARBA00049255"/>
    </source>
</evidence>
<comment type="subcellular location">
    <subcellularLocation>
        <location evidence="1">Mitochondrion matrix</location>
    </subcellularLocation>
</comment>
<feature type="domain" description="FDX-ACB" evidence="16">
    <location>
        <begin position="378"/>
        <end position="468"/>
    </location>
</feature>
<dbReference type="InterPro" id="IPR006195">
    <property type="entry name" value="aa-tRNA-synth_II"/>
</dbReference>
<dbReference type="GO" id="GO:0005759">
    <property type="term" value="C:mitochondrial matrix"/>
    <property type="evidence" value="ECO:0007669"/>
    <property type="project" value="UniProtKB-SubCell"/>
</dbReference>
<dbReference type="NCBIfam" id="TIGR00469">
    <property type="entry name" value="pheS_mito"/>
    <property type="match status" value="1"/>
</dbReference>
<dbReference type="InterPro" id="IPR005121">
    <property type="entry name" value="Fdx_antiC-bd"/>
</dbReference>
<keyword evidence="6" id="KW-0067">ATP-binding</keyword>
<dbReference type="RefSeq" id="XP_014566993.1">
    <property type="nucleotide sequence ID" value="XM_014711507.1"/>
</dbReference>
<evidence type="ECO:0000256" key="5">
    <source>
        <dbReference type="ARBA" id="ARBA00022741"/>
    </source>
</evidence>
<evidence type="ECO:0000259" key="16">
    <source>
        <dbReference type="PROSITE" id="PS51447"/>
    </source>
</evidence>
<dbReference type="OrthoDB" id="4457at2759"/>
<dbReference type="FunFam" id="3.30.70.380:FF:000002">
    <property type="entry name" value="phenylalanine--tRNA ligase, mitochondrial"/>
    <property type="match status" value="1"/>
</dbReference>
<evidence type="ECO:0000256" key="2">
    <source>
        <dbReference type="ARBA" id="ARBA00008226"/>
    </source>
</evidence>
<dbReference type="Gene3D" id="3.30.70.380">
    <property type="entry name" value="Ferrodoxin-fold anticodon-binding domain"/>
    <property type="match status" value="1"/>
</dbReference>
<dbReference type="PROSITE" id="PS51447">
    <property type="entry name" value="FDX_ACB"/>
    <property type="match status" value="1"/>
</dbReference>
<keyword evidence="4" id="KW-0436">Ligase</keyword>
<dbReference type="PANTHER" id="PTHR11538:SF41">
    <property type="entry name" value="PHENYLALANINE--TRNA LIGASE, MITOCHONDRIAL"/>
    <property type="match status" value="1"/>
</dbReference>
<dbReference type="SUPFAM" id="SSF55681">
    <property type="entry name" value="Class II aaRS and biotin synthetases"/>
    <property type="match status" value="1"/>
</dbReference>